<name>A0ABT8R8R0_9BACT</name>
<gene>
    <name evidence="1" type="ORF">Q0590_15845</name>
</gene>
<evidence type="ECO:0000313" key="2">
    <source>
        <dbReference type="Proteomes" id="UP001168528"/>
    </source>
</evidence>
<accession>A0ABT8R8R0</accession>
<evidence type="ECO:0000313" key="1">
    <source>
        <dbReference type="EMBL" id="MDO1447744.1"/>
    </source>
</evidence>
<dbReference type="RefSeq" id="WP_302038548.1">
    <property type="nucleotide sequence ID" value="NZ_JAUKPO010000008.1"/>
</dbReference>
<dbReference type="Proteomes" id="UP001168528">
    <property type="component" value="Unassembled WGS sequence"/>
</dbReference>
<organism evidence="1 2">
    <name type="scientific">Rhodocytophaga aerolata</name>
    <dbReference type="NCBI Taxonomy" id="455078"/>
    <lineage>
        <taxon>Bacteria</taxon>
        <taxon>Pseudomonadati</taxon>
        <taxon>Bacteroidota</taxon>
        <taxon>Cytophagia</taxon>
        <taxon>Cytophagales</taxon>
        <taxon>Rhodocytophagaceae</taxon>
        <taxon>Rhodocytophaga</taxon>
    </lineage>
</organism>
<keyword evidence="2" id="KW-1185">Reference proteome</keyword>
<proteinExistence type="predicted"/>
<protein>
    <submittedName>
        <fullName evidence="1">Uncharacterized protein</fullName>
    </submittedName>
</protein>
<dbReference type="EMBL" id="JAUKPO010000008">
    <property type="protein sequence ID" value="MDO1447744.1"/>
    <property type="molecule type" value="Genomic_DNA"/>
</dbReference>
<comment type="caution">
    <text evidence="1">The sequence shown here is derived from an EMBL/GenBank/DDBJ whole genome shotgun (WGS) entry which is preliminary data.</text>
</comment>
<sequence length="84" mass="9928">MHSPVISKREFFINTFHTVLDKLNTAIIKGNDHYKTHGEIVIDMADFPELSHENVRQQLKLILKELGWESTFQTDRKKDLMILY</sequence>
<reference evidence="1" key="1">
    <citation type="submission" date="2023-07" db="EMBL/GenBank/DDBJ databases">
        <title>The genome sequence of Rhodocytophaga aerolata KACC 12507.</title>
        <authorList>
            <person name="Zhang X."/>
        </authorList>
    </citation>
    <scope>NUCLEOTIDE SEQUENCE</scope>
    <source>
        <strain evidence="1">KACC 12507</strain>
    </source>
</reference>